<evidence type="ECO:0000313" key="6">
    <source>
        <dbReference type="EnsemblPlants" id="Zm00001eb171840_P001"/>
    </source>
</evidence>
<evidence type="ECO:0000256" key="4">
    <source>
        <dbReference type="SAM" id="MobiDB-lite"/>
    </source>
</evidence>
<dbReference type="PANTHER" id="PTHR31717:SF60">
    <property type="entry name" value="B-BOX TYPE ZINC FINGER FAMILY PROTEIN"/>
    <property type="match status" value="1"/>
</dbReference>
<dbReference type="PANTHER" id="PTHR31717">
    <property type="entry name" value="ZINC FINGER PROTEIN CONSTANS-LIKE 10"/>
    <property type="match status" value="1"/>
</dbReference>
<keyword evidence="2" id="KW-0863">Zinc-finger</keyword>
<name>A0A804NMN2_MAIZE</name>
<dbReference type="EnsemblPlants" id="Zm00001eb171840_T001">
    <property type="protein sequence ID" value="Zm00001eb171840_P001"/>
    <property type="gene ID" value="Zm00001eb171840"/>
</dbReference>
<protein>
    <recommendedName>
        <fullName evidence="5">B box-type domain-containing protein</fullName>
    </recommendedName>
</protein>
<reference evidence="6" key="2">
    <citation type="submission" date="2019-07" db="EMBL/GenBank/DDBJ databases">
        <authorList>
            <person name="Seetharam A."/>
            <person name="Woodhouse M."/>
            <person name="Cannon E."/>
        </authorList>
    </citation>
    <scope>NUCLEOTIDE SEQUENCE [LARGE SCALE GENOMIC DNA]</scope>
    <source>
        <strain evidence="6">cv. B73</strain>
    </source>
</reference>
<dbReference type="Proteomes" id="UP000007305">
    <property type="component" value="Chromosome 4"/>
</dbReference>
<evidence type="ECO:0000256" key="1">
    <source>
        <dbReference type="ARBA" id="ARBA00022723"/>
    </source>
</evidence>
<dbReference type="InterPro" id="IPR000315">
    <property type="entry name" value="Znf_B-box"/>
</dbReference>
<keyword evidence="1" id="KW-0479">Metal-binding</keyword>
<dbReference type="SMART" id="SM00336">
    <property type="entry name" value="BBOX"/>
    <property type="match status" value="1"/>
</dbReference>
<dbReference type="FunCoup" id="A0A804NMN2">
    <property type="interactions" value="505"/>
</dbReference>
<dbReference type="InParanoid" id="A0A804NMN2"/>
<feature type="domain" description="B box-type" evidence="5">
    <location>
        <begin position="23"/>
        <end position="69"/>
    </location>
</feature>
<dbReference type="CDD" id="cd19821">
    <property type="entry name" value="Bbox1_BBX-like"/>
    <property type="match status" value="1"/>
</dbReference>
<evidence type="ECO:0000256" key="3">
    <source>
        <dbReference type="ARBA" id="ARBA00022833"/>
    </source>
</evidence>
<organism evidence="6 7">
    <name type="scientific">Zea mays</name>
    <name type="common">Maize</name>
    <dbReference type="NCBI Taxonomy" id="4577"/>
    <lineage>
        <taxon>Eukaryota</taxon>
        <taxon>Viridiplantae</taxon>
        <taxon>Streptophyta</taxon>
        <taxon>Embryophyta</taxon>
        <taxon>Tracheophyta</taxon>
        <taxon>Spermatophyta</taxon>
        <taxon>Magnoliopsida</taxon>
        <taxon>Liliopsida</taxon>
        <taxon>Poales</taxon>
        <taxon>Poaceae</taxon>
        <taxon>PACMAD clade</taxon>
        <taxon>Panicoideae</taxon>
        <taxon>Andropogonodae</taxon>
        <taxon>Andropogoneae</taxon>
        <taxon>Tripsacinae</taxon>
        <taxon>Zea</taxon>
    </lineage>
</organism>
<dbReference type="GO" id="GO:0008270">
    <property type="term" value="F:zinc ion binding"/>
    <property type="evidence" value="ECO:0007669"/>
    <property type="project" value="UniProtKB-KW"/>
</dbReference>
<evidence type="ECO:0000256" key="2">
    <source>
        <dbReference type="ARBA" id="ARBA00022771"/>
    </source>
</evidence>
<reference evidence="7" key="1">
    <citation type="journal article" date="2009" name="Science">
        <title>The B73 maize genome: complexity, diversity, and dynamics.</title>
        <authorList>
            <person name="Schnable P.S."/>
            <person name="Ware D."/>
            <person name="Fulton R.S."/>
            <person name="Stein J.C."/>
            <person name="Wei F."/>
            <person name="Pasternak S."/>
            <person name="Liang C."/>
            <person name="Zhang J."/>
            <person name="Fulton L."/>
            <person name="Graves T.A."/>
            <person name="Minx P."/>
            <person name="Reily A.D."/>
            <person name="Courtney L."/>
            <person name="Kruchowski S.S."/>
            <person name="Tomlinson C."/>
            <person name="Strong C."/>
            <person name="Delehaunty K."/>
            <person name="Fronick C."/>
            <person name="Courtney B."/>
            <person name="Rock S.M."/>
            <person name="Belter E."/>
            <person name="Du F."/>
            <person name="Kim K."/>
            <person name="Abbott R.M."/>
            <person name="Cotton M."/>
            <person name="Levy A."/>
            <person name="Marchetto P."/>
            <person name="Ochoa K."/>
            <person name="Jackson S.M."/>
            <person name="Gillam B."/>
            <person name="Chen W."/>
            <person name="Yan L."/>
            <person name="Higginbotham J."/>
            <person name="Cardenas M."/>
            <person name="Waligorski J."/>
            <person name="Applebaum E."/>
            <person name="Phelps L."/>
            <person name="Falcone J."/>
            <person name="Kanchi K."/>
            <person name="Thane T."/>
            <person name="Scimone A."/>
            <person name="Thane N."/>
            <person name="Henke J."/>
            <person name="Wang T."/>
            <person name="Ruppert J."/>
            <person name="Shah N."/>
            <person name="Rotter K."/>
            <person name="Hodges J."/>
            <person name="Ingenthron E."/>
            <person name="Cordes M."/>
            <person name="Kohlberg S."/>
            <person name="Sgro J."/>
            <person name="Delgado B."/>
            <person name="Mead K."/>
            <person name="Chinwalla A."/>
            <person name="Leonard S."/>
            <person name="Crouse K."/>
            <person name="Collura K."/>
            <person name="Kudrna D."/>
            <person name="Currie J."/>
            <person name="He R."/>
            <person name="Angelova A."/>
            <person name="Rajasekar S."/>
            <person name="Mueller T."/>
            <person name="Lomeli R."/>
            <person name="Scara G."/>
            <person name="Ko A."/>
            <person name="Delaney K."/>
            <person name="Wissotski M."/>
            <person name="Lopez G."/>
            <person name="Campos D."/>
            <person name="Braidotti M."/>
            <person name="Ashley E."/>
            <person name="Golser W."/>
            <person name="Kim H."/>
            <person name="Lee S."/>
            <person name="Lin J."/>
            <person name="Dujmic Z."/>
            <person name="Kim W."/>
            <person name="Talag J."/>
            <person name="Zuccolo A."/>
            <person name="Fan C."/>
            <person name="Sebastian A."/>
            <person name="Kramer M."/>
            <person name="Spiegel L."/>
            <person name="Nascimento L."/>
            <person name="Zutavern T."/>
            <person name="Miller B."/>
            <person name="Ambroise C."/>
            <person name="Muller S."/>
            <person name="Spooner W."/>
            <person name="Narechania A."/>
            <person name="Ren L."/>
            <person name="Wei S."/>
            <person name="Kumari S."/>
            <person name="Faga B."/>
            <person name="Levy M.J."/>
            <person name="McMahan L."/>
            <person name="Van Buren P."/>
            <person name="Vaughn M.W."/>
            <person name="Ying K."/>
            <person name="Yeh C.-T."/>
            <person name="Emrich S.J."/>
            <person name="Jia Y."/>
            <person name="Kalyanaraman A."/>
            <person name="Hsia A.-P."/>
            <person name="Barbazuk W.B."/>
            <person name="Baucom R.S."/>
            <person name="Brutnell T.P."/>
            <person name="Carpita N.C."/>
            <person name="Chaparro C."/>
            <person name="Chia J.-M."/>
            <person name="Deragon J.-M."/>
            <person name="Estill J.C."/>
            <person name="Fu Y."/>
            <person name="Jeddeloh J.A."/>
            <person name="Han Y."/>
            <person name="Lee H."/>
            <person name="Li P."/>
            <person name="Lisch D.R."/>
            <person name="Liu S."/>
            <person name="Liu Z."/>
            <person name="Nagel D.H."/>
            <person name="McCann M.C."/>
            <person name="SanMiguel P."/>
            <person name="Myers A.M."/>
            <person name="Nettleton D."/>
            <person name="Nguyen J."/>
            <person name="Penning B.W."/>
            <person name="Ponnala L."/>
            <person name="Schneider K.L."/>
            <person name="Schwartz D.C."/>
            <person name="Sharma A."/>
            <person name="Soderlund C."/>
            <person name="Springer N.M."/>
            <person name="Sun Q."/>
            <person name="Wang H."/>
            <person name="Waterman M."/>
            <person name="Westerman R."/>
            <person name="Wolfgruber T.K."/>
            <person name="Yang L."/>
            <person name="Yu Y."/>
            <person name="Zhang L."/>
            <person name="Zhou S."/>
            <person name="Zhu Q."/>
            <person name="Bennetzen J.L."/>
            <person name="Dawe R.K."/>
            <person name="Jiang J."/>
            <person name="Jiang N."/>
            <person name="Presting G.G."/>
            <person name="Wessler S.R."/>
            <person name="Aluru S."/>
            <person name="Martienssen R.A."/>
            <person name="Clifton S.W."/>
            <person name="McCombie W.R."/>
            <person name="Wing R.A."/>
            <person name="Wilson R.K."/>
        </authorList>
    </citation>
    <scope>NUCLEOTIDE SEQUENCE [LARGE SCALE GENOMIC DNA]</scope>
    <source>
        <strain evidence="7">cv. B73</strain>
    </source>
</reference>
<reference evidence="6" key="3">
    <citation type="submission" date="2021-05" db="UniProtKB">
        <authorList>
            <consortium name="EnsemblPlants"/>
        </authorList>
    </citation>
    <scope>IDENTIFICATION</scope>
    <source>
        <strain evidence="6">cv. B73</strain>
    </source>
</reference>
<evidence type="ECO:0000313" key="7">
    <source>
        <dbReference type="Proteomes" id="UP000007305"/>
    </source>
</evidence>
<proteinExistence type="predicted"/>
<feature type="region of interest" description="Disordered" evidence="4">
    <location>
        <begin position="104"/>
        <end position="181"/>
    </location>
</feature>
<evidence type="ECO:0000259" key="5">
    <source>
        <dbReference type="SMART" id="SM00336"/>
    </source>
</evidence>
<dbReference type="InterPro" id="IPR049808">
    <property type="entry name" value="CONSTANS-like_Bbox1"/>
</dbReference>
<dbReference type="AlphaFoldDB" id="A0A804NMN2"/>
<keyword evidence="3" id="KW-0862">Zinc</keyword>
<keyword evidence="7" id="KW-1185">Reference proteome</keyword>
<accession>A0A804NMN2</accession>
<dbReference type="Gramene" id="Zm00001eb171840_T001">
    <property type="protein sequence ID" value="Zm00001eb171840_P001"/>
    <property type="gene ID" value="Zm00001eb171840"/>
</dbReference>
<sequence length="298" mass="31221">MSAAAAAEVGKEKGAATPGPGPGPGGACELCGAAARVYCGADEATLCWGCDAQVHGANFLVARHARSLLCRGCARPTPWRAAGPRLGPTVSLCVRCVRRGPAGAVGVGGDEEMGGAGDGDAEDDDDEDDDSEEEEEEEEEEGEGENQVVPWTEDAEATPPPVGSSTSSSSREAPANGAERAAKVPPLSPLFLHPLLDLPSYRFAAIQFLHVFPVNRGRSLGPTVSLQFASDHLVLTPNVASSSLPGKRPVLHLAARPVPPRVVRAPRRPERRGHLVPERRPGPRLPPQEEIALGFLQL</sequence>
<feature type="compositionally biased region" description="Acidic residues" evidence="4">
    <location>
        <begin position="109"/>
        <end position="144"/>
    </location>
</feature>